<accession>A0A069D7B9</accession>
<keyword evidence="4" id="KW-1185">Reference proteome</keyword>
<dbReference type="STRING" id="1121097.GCA_000428125_03114"/>
<dbReference type="InterPro" id="IPR012337">
    <property type="entry name" value="RNaseH-like_sf"/>
</dbReference>
<dbReference type="Pfam" id="PF22483">
    <property type="entry name" value="Mu-transpos_C_2"/>
    <property type="match status" value="1"/>
</dbReference>
<dbReference type="RefSeq" id="WP_051260523.1">
    <property type="nucleotide sequence ID" value="NZ_ATZI01000030.1"/>
</dbReference>
<dbReference type="SUPFAM" id="SSF53098">
    <property type="entry name" value="Ribonuclease H-like"/>
    <property type="match status" value="1"/>
</dbReference>
<dbReference type="Proteomes" id="UP000027601">
    <property type="component" value="Unassembled WGS sequence"/>
</dbReference>
<sequence length="509" mass="58272">MTDRNEIISMYDKTGSIRATARNLGLNRKTITKYVNEYLEAKSSSESEFVAYLKSEPTYKDGSKRQKKVLTGCVCAMIDGFLKDNDEKRARGDKKLCMKATDIHSRLKSAGYDISYPSVTKYIQNKKNTHAHECYIRQVYSPGMDCEFDWGELHLYIGGQRTKLYIAVFTLAYSNYRMAFLFFRQDTLAFLESHQKCFDIFSAVPHRMVYDNMRVAVGSFVGGKQPTEALLRLERAYGFKHRFCNVRSGNEKGHVERSVEYVRRKAFNFKNSFMTLEEANRYLYDVCMDLNMTSSSPSTADIIYKSEEDMRAMLPLKDRVCCFESRQLSVDKYGTVMVSGDKYSVPDNLVGEKVDVHNFSGRIEVYHQRKKVAEHEKTPVNGWKLDLMHYLKTFETKPGSIAGSAALRYAEPEIREVFDDHFSDHPAEFISILKDIKNAGMTLEDLICAHDILEANGVNPGMKNAIRTMLFPTVTIKADAEKESAGSAEIERYAMDGLHRLTEIMNFTH</sequence>
<dbReference type="InterPro" id="IPR054353">
    <property type="entry name" value="IstA-like_C"/>
</dbReference>
<evidence type="ECO:0000256" key="1">
    <source>
        <dbReference type="ARBA" id="ARBA00009277"/>
    </source>
</evidence>
<proteinExistence type="inferred from homology"/>
<evidence type="ECO:0000259" key="2">
    <source>
        <dbReference type="PROSITE" id="PS50994"/>
    </source>
</evidence>
<dbReference type="Gene3D" id="3.30.420.10">
    <property type="entry name" value="Ribonuclease H-like superfamily/Ribonuclease H"/>
    <property type="match status" value="1"/>
</dbReference>
<reference evidence="3 4" key="1">
    <citation type="journal article" date="2015" name="Microbes Environ.">
        <title>Distribution and evolution of nitrogen fixation genes in the phylum bacteroidetes.</title>
        <authorList>
            <person name="Inoue J."/>
            <person name="Oshima K."/>
            <person name="Suda W."/>
            <person name="Sakamoto M."/>
            <person name="Iino T."/>
            <person name="Noda S."/>
            <person name="Hongoh Y."/>
            <person name="Hattori M."/>
            <person name="Ohkuma M."/>
        </authorList>
    </citation>
    <scope>NUCLEOTIDE SEQUENCE [LARGE SCALE GENOMIC DNA]</scope>
    <source>
        <strain evidence="3 4">JCM 15093</strain>
    </source>
</reference>
<dbReference type="PROSITE" id="PS50994">
    <property type="entry name" value="INTEGRASE"/>
    <property type="match status" value="1"/>
</dbReference>
<feature type="domain" description="Integrase catalytic" evidence="2">
    <location>
        <begin position="138"/>
        <end position="315"/>
    </location>
</feature>
<evidence type="ECO:0000313" key="4">
    <source>
        <dbReference type="Proteomes" id="UP000027601"/>
    </source>
</evidence>
<name>A0A069D7B9_9BACE</name>
<dbReference type="GO" id="GO:0003676">
    <property type="term" value="F:nucleic acid binding"/>
    <property type="evidence" value="ECO:0007669"/>
    <property type="project" value="InterPro"/>
</dbReference>
<protein>
    <submittedName>
        <fullName evidence="3">Mobile element protein</fullName>
    </submittedName>
</protein>
<comment type="similarity">
    <text evidence="1">Belongs to the transposase IS21/IS408/IS1162 family.</text>
</comment>
<dbReference type="GO" id="GO:0015074">
    <property type="term" value="P:DNA integration"/>
    <property type="evidence" value="ECO:0007669"/>
    <property type="project" value="InterPro"/>
</dbReference>
<dbReference type="PANTHER" id="PTHR35004:SF7">
    <property type="entry name" value="INTEGRASE PROTEIN"/>
    <property type="match status" value="1"/>
</dbReference>
<dbReference type="OrthoDB" id="3193769at2"/>
<dbReference type="AlphaFoldDB" id="A0A069D7B9"/>
<comment type="caution">
    <text evidence="3">The sequence shown here is derived from an EMBL/GenBank/DDBJ whole genome shotgun (WGS) entry which is preliminary data.</text>
</comment>
<dbReference type="NCBIfam" id="NF033546">
    <property type="entry name" value="transpos_IS21"/>
    <property type="match status" value="1"/>
</dbReference>
<dbReference type="InterPro" id="IPR001584">
    <property type="entry name" value="Integrase_cat-core"/>
</dbReference>
<dbReference type="eggNOG" id="COG4584">
    <property type="taxonomic scope" value="Bacteria"/>
</dbReference>
<evidence type="ECO:0000313" key="3">
    <source>
        <dbReference type="EMBL" id="GAK38260.1"/>
    </source>
</evidence>
<dbReference type="PANTHER" id="PTHR35004">
    <property type="entry name" value="TRANSPOSASE RV3428C-RELATED"/>
    <property type="match status" value="1"/>
</dbReference>
<gene>
    <name evidence="3" type="ORF">JCM15093_3599</name>
</gene>
<dbReference type="EMBL" id="BAJS01000053">
    <property type="protein sequence ID" value="GAK38260.1"/>
    <property type="molecule type" value="Genomic_DNA"/>
</dbReference>
<dbReference type="InterPro" id="IPR036397">
    <property type="entry name" value="RNaseH_sf"/>
</dbReference>
<organism evidence="3 4">
    <name type="scientific">Bacteroides graminisolvens DSM 19988 = JCM 15093</name>
    <dbReference type="NCBI Taxonomy" id="1121097"/>
    <lineage>
        <taxon>Bacteria</taxon>
        <taxon>Pseudomonadati</taxon>
        <taxon>Bacteroidota</taxon>
        <taxon>Bacteroidia</taxon>
        <taxon>Bacteroidales</taxon>
        <taxon>Bacteroidaceae</taxon>
        <taxon>Bacteroides</taxon>
    </lineage>
</organism>